<sequence>MTTRTRTAQNLKTLRLLVALLILLAVIGLLSNSWGAALVLLALAGLTPALLDIQRSLQRIAKSVEDPQA</sequence>
<evidence type="ECO:0000256" key="1">
    <source>
        <dbReference type="SAM" id="Phobius"/>
    </source>
</evidence>
<feature type="transmembrane region" description="Helical" evidence="1">
    <location>
        <begin position="12"/>
        <end position="30"/>
    </location>
</feature>
<keyword evidence="1" id="KW-0812">Transmembrane</keyword>
<reference evidence="3" key="1">
    <citation type="journal article" date="2019" name="Int. J. Syst. Evol. Microbiol.">
        <title>The Global Catalogue of Microorganisms (GCM) 10K type strain sequencing project: providing services to taxonomists for standard genome sequencing and annotation.</title>
        <authorList>
            <consortium name="The Broad Institute Genomics Platform"/>
            <consortium name="The Broad Institute Genome Sequencing Center for Infectious Disease"/>
            <person name="Wu L."/>
            <person name="Ma J."/>
        </authorList>
    </citation>
    <scope>NUCLEOTIDE SEQUENCE [LARGE SCALE GENOMIC DNA]</scope>
    <source>
        <strain evidence="3">CCUG 39970</strain>
    </source>
</reference>
<organism evidence="2 3">
    <name type="scientific">Deinococcus sonorensis</name>
    <dbReference type="NCBI Taxonomy" id="309891"/>
    <lineage>
        <taxon>Bacteria</taxon>
        <taxon>Thermotogati</taxon>
        <taxon>Deinococcota</taxon>
        <taxon>Deinococci</taxon>
        <taxon>Deinococcales</taxon>
        <taxon>Deinococcaceae</taxon>
        <taxon>Deinococcus</taxon>
    </lineage>
</organism>
<evidence type="ECO:0008006" key="4">
    <source>
        <dbReference type="Google" id="ProtNLM"/>
    </source>
</evidence>
<feature type="transmembrane region" description="Helical" evidence="1">
    <location>
        <begin position="36"/>
        <end position="53"/>
    </location>
</feature>
<dbReference type="RefSeq" id="WP_380129927.1">
    <property type="nucleotide sequence ID" value="NZ_JBHSEG010000008.1"/>
</dbReference>
<evidence type="ECO:0000313" key="3">
    <source>
        <dbReference type="Proteomes" id="UP001595939"/>
    </source>
</evidence>
<keyword evidence="1" id="KW-0472">Membrane</keyword>
<evidence type="ECO:0000313" key="2">
    <source>
        <dbReference type="EMBL" id="MFC4455210.1"/>
    </source>
</evidence>
<dbReference type="Proteomes" id="UP001595939">
    <property type="component" value="Unassembled WGS sequence"/>
</dbReference>
<gene>
    <name evidence="2" type="ORF">ACFO0P_15635</name>
</gene>
<comment type="caution">
    <text evidence="2">The sequence shown here is derived from an EMBL/GenBank/DDBJ whole genome shotgun (WGS) entry which is preliminary data.</text>
</comment>
<proteinExistence type="predicted"/>
<keyword evidence="1" id="KW-1133">Transmembrane helix</keyword>
<protein>
    <recommendedName>
        <fullName evidence="4">DUF2892 domain-containing protein</fullName>
    </recommendedName>
</protein>
<accession>A0ABV8Y898</accession>
<dbReference type="EMBL" id="JBHSEG010000008">
    <property type="protein sequence ID" value="MFC4455210.1"/>
    <property type="molecule type" value="Genomic_DNA"/>
</dbReference>
<keyword evidence="3" id="KW-1185">Reference proteome</keyword>
<name>A0ABV8Y898_9DEIO</name>